<gene>
    <name evidence="1" type="primary">R1A1-elementORF2_249</name>
    <name evidence="1" type="ORF">AVEN_121412_1</name>
</gene>
<dbReference type="OrthoDB" id="6471472at2759"/>
<evidence type="ECO:0000313" key="1">
    <source>
        <dbReference type="EMBL" id="GBM97591.1"/>
    </source>
</evidence>
<protein>
    <recommendedName>
        <fullName evidence="3">Reverse transcriptase domain-containing protein</fullName>
    </recommendedName>
</protein>
<proteinExistence type="predicted"/>
<dbReference type="AlphaFoldDB" id="A0A4Y2K5H5"/>
<dbReference type="Proteomes" id="UP000499080">
    <property type="component" value="Unassembled WGS sequence"/>
</dbReference>
<reference evidence="1 2" key="1">
    <citation type="journal article" date="2019" name="Sci. Rep.">
        <title>Orb-weaving spider Araneus ventricosus genome elucidates the spidroin gene catalogue.</title>
        <authorList>
            <person name="Kono N."/>
            <person name="Nakamura H."/>
            <person name="Ohtoshi R."/>
            <person name="Moran D.A.P."/>
            <person name="Shinohara A."/>
            <person name="Yoshida Y."/>
            <person name="Fujiwara M."/>
            <person name="Mori M."/>
            <person name="Tomita M."/>
            <person name="Arakawa K."/>
        </authorList>
    </citation>
    <scope>NUCLEOTIDE SEQUENCE [LARGE SCALE GENOMIC DNA]</scope>
</reference>
<evidence type="ECO:0008006" key="3">
    <source>
        <dbReference type="Google" id="ProtNLM"/>
    </source>
</evidence>
<dbReference type="EMBL" id="BGPR01004249">
    <property type="protein sequence ID" value="GBM97591.1"/>
    <property type="molecule type" value="Genomic_DNA"/>
</dbReference>
<dbReference type="PANTHER" id="PTHR19446">
    <property type="entry name" value="REVERSE TRANSCRIPTASES"/>
    <property type="match status" value="1"/>
</dbReference>
<comment type="caution">
    <text evidence="1">The sequence shown here is derived from an EMBL/GenBank/DDBJ whole genome shotgun (WGS) entry which is preliminary data.</text>
</comment>
<accession>A0A4Y2K5H5</accession>
<keyword evidence="2" id="KW-1185">Reference proteome</keyword>
<name>A0A4Y2K5H5_ARAVE</name>
<evidence type="ECO:0000313" key="2">
    <source>
        <dbReference type="Proteomes" id="UP000499080"/>
    </source>
</evidence>
<sequence>MPPKPSKKPPPAKTLNDELKELISKFNENDFVDGIDVMIKEKLLKLDEYSDGLISAKTQYSKTLRNQLAGEYIAYFLSIIKDLSKKINELNSYIYVLKGVLTNDDAILNKAKMWTLQKENADLRAKLEITEEISGTINQAFNEVTARQDSYAQGLLQSFKEEFPILLQSEREIACRDFHDKLEVCNTKLVEEVKKEVKTTRTFAQVAQLPGAPSHRSIPLTFTPGLPQEPEGVLLIQPKTDIHKDFNRNRALFLGILKENNSVIRVRGVTKLHGGGVKIVTADEAESKLIKQLLLSYDKEKLEDIFEMFIPPRRTPQLILYNVDKEIEMDILKEGLLSKNLFLADENNKPHFRVEFKIPARDKKRCFKTLKKKPKKFAKKFSFWNEDLRISRNKVNRLFKTYIKHKTEGSILEIIQSSGNAYRKERAIYKKLLLSTKRKAWESFCLNHNERFGFLFNLVFNRGSSENFIGVNPNNDPNNTIEDKINYLMDNFFPSPYSEDNLDYTPIIGHVEPMVLEDIEMVINALKGGKAPGLDRIDFRMWRAVFIHDKEFILDLINICFKFNYFPEHLRNAKVFFLLKDGKDPGLCTSYRPVCLLPTLGKIIERLFLLQLNKWLDRNNIIHHSQYGFREGKS</sequence>
<organism evidence="1 2">
    <name type="scientific">Araneus ventricosus</name>
    <name type="common">Orbweaver spider</name>
    <name type="synonym">Epeira ventricosa</name>
    <dbReference type="NCBI Taxonomy" id="182803"/>
    <lineage>
        <taxon>Eukaryota</taxon>
        <taxon>Metazoa</taxon>
        <taxon>Ecdysozoa</taxon>
        <taxon>Arthropoda</taxon>
        <taxon>Chelicerata</taxon>
        <taxon>Arachnida</taxon>
        <taxon>Araneae</taxon>
        <taxon>Araneomorphae</taxon>
        <taxon>Entelegynae</taxon>
        <taxon>Araneoidea</taxon>
        <taxon>Araneidae</taxon>
        <taxon>Araneus</taxon>
    </lineage>
</organism>